<keyword evidence="2" id="KW-0808">Transferase</keyword>
<dbReference type="EMBL" id="JPEO01000026">
    <property type="protein sequence ID" value="KFZ36040.1"/>
    <property type="molecule type" value="Genomic_DNA"/>
</dbReference>
<dbReference type="PANTHER" id="PTHR42695">
    <property type="entry name" value="GLUTAMINE AMIDOTRANSFERASE YLR126C-RELATED"/>
    <property type="match status" value="1"/>
</dbReference>
<reference evidence="2 3" key="1">
    <citation type="submission" date="2014-06" db="EMBL/GenBank/DDBJ databases">
        <title>Shewanella sp. YQH10.</title>
        <authorList>
            <person name="Liu Y."/>
            <person name="Zeng R."/>
        </authorList>
    </citation>
    <scope>NUCLEOTIDE SEQUENCE [LARGE SCALE GENOMIC DNA]</scope>
    <source>
        <strain evidence="2 3">YQH10</strain>
    </source>
</reference>
<feature type="domain" description="Glutamine amidotransferase" evidence="1">
    <location>
        <begin position="80"/>
        <end position="188"/>
    </location>
</feature>
<dbReference type="InterPro" id="IPR017926">
    <property type="entry name" value="GATASE"/>
</dbReference>
<gene>
    <name evidence="2" type="ORF">HR45_18735</name>
</gene>
<dbReference type="PANTHER" id="PTHR42695:SF5">
    <property type="entry name" value="GLUTAMINE AMIDOTRANSFERASE YLR126C-RELATED"/>
    <property type="match status" value="1"/>
</dbReference>
<accession>A0A094J7Y4</accession>
<dbReference type="InterPro" id="IPR029062">
    <property type="entry name" value="Class_I_gatase-like"/>
</dbReference>
<name>A0A094J7Y4_9GAMM</name>
<evidence type="ECO:0000313" key="2">
    <source>
        <dbReference type="EMBL" id="KFZ36040.1"/>
    </source>
</evidence>
<organism evidence="2 3">
    <name type="scientific">Shewanella mangrovi</name>
    <dbReference type="NCBI Taxonomy" id="1515746"/>
    <lineage>
        <taxon>Bacteria</taxon>
        <taxon>Pseudomonadati</taxon>
        <taxon>Pseudomonadota</taxon>
        <taxon>Gammaproteobacteria</taxon>
        <taxon>Alteromonadales</taxon>
        <taxon>Shewanellaceae</taxon>
        <taxon>Shewanella</taxon>
    </lineage>
</organism>
<dbReference type="GO" id="GO:0016740">
    <property type="term" value="F:transferase activity"/>
    <property type="evidence" value="ECO:0007669"/>
    <property type="project" value="UniProtKB-KW"/>
</dbReference>
<dbReference type="Gene3D" id="3.40.50.880">
    <property type="match status" value="1"/>
</dbReference>
<dbReference type="OrthoDB" id="9813383at2"/>
<dbReference type="eggNOG" id="COG0518">
    <property type="taxonomic scope" value="Bacteria"/>
</dbReference>
<dbReference type="SUPFAM" id="SSF52317">
    <property type="entry name" value="Class I glutamine amidotransferase-like"/>
    <property type="match status" value="1"/>
</dbReference>
<dbReference type="GO" id="GO:0005829">
    <property type="term" value="C:cytosol"/>
    <property type="evidence" value="ECO:0007669"/>
    <property type="project" value="TreeGrafter"/>
</dbReference>
<proteinExistence type="predicted"/>
<sequence>MKLAILQTDVLHPEFLAQYHGYGAMFQQMFAAAGIAVDSDIYSVIEGVYPESPEQYDAMLITGSKADAFSDEPWILTLKDYLQQRFKDGQKLLGICFGHQLLAHSLGGEVKRADQGWGVGIMHYQWCDAPDWVASDAHSFSLICSHRDQVVSLPPAATRLAHNDFCPNAAFYIDNRVLAFQPHPEFTVPYAEALLRKRWHDIGEDKAATALISYQTEHQGLKIAQLMANFIAA</sequence>
<dbReference type="AlphaFoldDB" id="A0A094J7Y4"/>
<dbReference type="InterPro" id="IPR044992">
    <property type="entry name" value="ChyE-like"/>
</dbReference>
<dbReference type="Pfam" id="PF00117">
    <property type="entry name" value="GATase"/>
    <property type="match status" value="1"/>
</dbReference>
<dbReference type="STRING" id="1515746.HR45_18735"/>
<dbReference type="PROSITE" id="PS51273">
    <property type="entry name" value="GATASE_TYPE_1"/>
    <property type="match status" value="1"/>
</dbReference>
<dbReference type="CDD" id="cd01741">
    <property type="entry name" value="GATase1_1"/>
    <property type="match status" value="1"/>
</dbReference>
<evidence type="ECO:0000313" key="3">
    <source>
        <dbReference type="Proteomes" id="UP000029264"/>
    </source>
</evidence>
<protein>
    <submittedName>
        <fullName evidence="2">Amidotransferase</fullName>
    </submittedName>
</protein>
<dbReference type="Proteomes" id="UP000029264">
    <property type="component" value="Unassembled WGS sequence"/>
</dbReference>
<keyword evidence="3" id="KW-1185">Reference proteome</keyword>
<dbReference type="RefSeq" id="WP_037445723.1">
    <property type="nucleotide sequence ID" value="NZ_JPEO01000026.1"/>
</dbReference>
<evidence type="ECO:0000259" key="1">
    <source>
        <dbReference type="Pfam" id="PF00117"/>
    </source>
</evidence>
<comment type="caution">
    <text evidence="2">The sequence shown here is derived from an EMBL/GenBank/DDBJ whole genome shotgun (WGS) entry which is preliminary data.</text>
</comment>